<evidence type="ECO:0000313" key="1">
    <source>
        <dbReference type="EMBL" id="QHT19377.1"/>
    </source>
</evidence>
<reference evidence="1" key="1">
    <citation type="journal article" date="2020" name="Nature">
        <title>Giant virus diversity and host interactions through global metagenomics.</title>
        <authorList>
            <person name="Schulz F."/>
            <person name="Roux S."/>
            <person name="Paez-Espino D."/>
            <person name="Jungbluth S."/>
            <person name="Walsh D.A."/>
            <person name="Denef V.J."/>
            <person name="McMahon K.D."/>
            <person name="Konstantinidis K.T."/>
            <person name="Eloe-Fadrosh E.A."/>
            <person name="Kyrpides N.C."/>
            <person name="Woyke T."/>
        </authorList>
    </citation>
    <scope>NUCLEOTIDE SEQUENCE</scope>
    <source>
        <strain evidence="1">GVMAG-M-3300023174-57</strain>
    </source>
</reference>
<dbReference type="InterPro" id="IPR035439">
    <property type="entry name" value="UPF0145_dom_sf"/>
</dbReference>
<organism evidence="1">
    <name type="scientific">viral metagenome</name>
    <dbReference type="NCBI Taxonomy" id="1070528"/>
    <lineage>
        <taxon>unclassified sequences</taxon>
        <taxon>metagenomes</taxon>
        <taxon>organismal metagenomes</taxon>
    </lineage>
</organism>
<dbReference type="AlphaFoldDB" id="A0A6C0DRP2"/>
<dbReference type="Pfam" id="PF01906">
    <property type="entry name" value="YbjQ_1"/>
    <property type="match status" value="1"/>
</dbReference>
<name>A0A6C0DRP2_9ZZZZ</name>
<dbReference type="EMBL" id="MN739665">
    <property type="protein sequence ID" value="QHT19377.1"/>
    <property type="molecule type" value="Genomic_DNA"/>
</dbReference>
<dbReference type="InterPro" id="IPR002765">
    <property type="entry name" value="UPF0145_YbjQ-like"/>
</dbReference>
<dbReference type="SUPFAM" id="SSF117782">
    <property type="entry name" value="YbjQ-like"/>
    <property type="match status" value="1"/>
</dbReference>
<proteinExistence type="predicted"/>
<sequence length="129" mass="13949">MSFTLLTTPQFDATKYTPVGTVFLNNVEAISMLRSAFAGFGAVFGGKNTLIQEAVDRLQARALAAFTAKVQTTYPNTVMVIGLHTDVSEVGRNDEASYMVMTVTGTCLVPLGQTGGQRTVRRTLKALRR</sequence>
<protein>
    <submittedName>
        <fullName evidence="1">Uncharacterized protein</fullName>
    </submittedName>
</protein>
<accession>A0A6C0DRP2</accession>
<dbReference type="Gene3D" id="3.30.110.70">
    <property type="entry name" value="Hypothetical protein apc22750. Chain B"/>
    <property type="match status" value="1"/>
</dbReference>